<sequence>MLLKGKTAVVTGGNRGIGSAIAGAFAAHGAQVAVLHNEKEESDSPHVQLKADVSSPDEVERCFRDLQECWGRLDILVNNAGVTIRGLLGETDESRWDRIMAVNLKGHFFCTQAALKLFRATGGGCVINISSVRAHRGYAGDGAYIASKGGVEAFTRAMAVELAPDRIRVNCIAPGAIETDFNRDRLLDPQVRKSTENSIPLCRIGEAADVAGTAVYLASGLSAYVTGVTIPVDGGLMIKG</sequence>
<dbReference type="NCBIfam" id="NF005559">
    <property type="entry name" value="PRK07231.1"/>
    <property type="match status" value="1"/>
</dbReference>
<dbReference type="EMBL" id="CAJVAS010000021">
    <property type="protein sequence ID" value="CAG7640507.1"/>
    <property type="molecule type" value="Genomic_DNA"/>
</dbReference>
<accession>A0A916K3S2</accession>
<evidence type="ECO:0000259" key="2">
    <source>
        <dbReference type="SMART" id="SM00822"/>
    </source>
</evidence>
<dbReference type="Proteomes" id="UP000693672">
    <property type="component" value="Unassembled WGS sequence"/>
</dbReference>
<dbReference type="EC" id="1.1.1.100" evidence="3"/>
<dbReference type="GO" id="GO:0008206">
    <property type="term" value="P:bile acid metabolic process"/>
    <property type="evidence" value="ECO:0007669"/>
    <property type="project" value="UniProtKB-ARBA"/>
</dbReference>
<keyword evidence="1 3" id="KW-0560">Oxidoreductase</keyword>
<name>A0A916K3S2_9BACL</name>
<dbReference type="AlphaFoldDB" id="A0A916K3S2"/>
<dbReference type="PANTHER" id="PTHR42760">
    <property type="entry name" value="SHORT-CHAIN DEHYDROGENASES/REDUCTASES FAMILY MEMBER"/>
    <property type="match status" value="1"/>
</dbReference>
<dbReference type="RefSeq" id="WP_218093871.1">
    <property type="nucleotide sequence ID" value="NZ_CAJVAS010000021.1"/>
</dbReference>
<feature type="domain" description="Ketoreductase" evidence="2">
    <location>
        <begin position="6"/>
        <end position="175"/>
    </location>
</feature>
<dbReference type="InterPro" id="IPR057326">
    <property type="entry name" value="KR_dom"/>
</dbReference>
<dbReference type="PANTHER" id="PTHR42760:SF133">
    <property type="entry name" value="3-OXOACYL-[ACYL-CARRIER-PROTEIN] REDUCTASE"/>
    <property type="match status" value="1"/>
</dbReference>
<dbReference type="SMART" id="SM00822">
    <property type="entry name" value="PKS_KR"/>
    <property type="match status" value="1"/>
</dbReference>
<dbReference type="Pfam" id="PF13561">
    <property type="entry name" value="adh_short_C2"/>
    <property type="match status" value="1"/>
</dbReference>
<protein>
    <submittedName>
        <fullName evidence="3">3-oxoacyl-[acyl-carrier-protein] reductase FabG</fullName>
        <ecNumber evidence="3">1.1.1.100</ecNumber>
    </submittedName>
</protein>
<dbReference type="GO" id="GO:0006633">
    <property type="term" value="P:fatty acid biosynthetic process"/>
    <property type="evidence" value="ECO:0007669"/>
    <property type="project" value="TreeGrafter"/>
</dbReference>
<keyword evidence="4" id="KW-1185">Reference proteome</keyword>
<dbReference type="FunFam" id="3.40.50.720:FF:000084">
    <property type="entry name" value="Short-chain dehydrogenase reductase"/>
    <property type="match status" value="1"/>
</dbReference>
<dbReference type="GO" id="GO:0004316">
    <property type="term" value="F:3-oxoacyl-[acyl-carrier-protein] reductase (NADPH) activity"/>
    <property type="evidence" value="ECO:0007669"/>
    <property type="project" value="UniProtKB-EC"/>
</dbReference>
<dbReference type="InterPro" id="IPR002347">
    <property type="entry name" value="SDR_fam"/>
</dbReference>
<reference evidence="3" key="1">
    <citation type="submission" date="2021-06" db="EMBL/GenBank/DDBJ databases">
        <authorList>
            <person name="Criscuolo A."/>
        </authorList>
    </citation>
    <scope>NUCLEOTIDE SEQUENCE</scope>
    <source>
        <strain evidence="3">CIP111600</strain>
    </source>
</reference>
<organism evidence="3 4">
    <name type="scientific">Paenibacillus solanacearum</name>
    <dbReference type="NCBI Taxonomy" id="2048548"/>
    <lineage>
        <taxon>Bacteria</taxon>
        <taxon>Bacillati</taxon>
        <taxon>Bacillota</taxon>
        <taxon>Bacilli</taxon>
        <taxon>Bacillales</taxon>
        <taxon>Paenibacillaceae</taxon>
        <taxon>Paenibacillus</taxon>
    </lineage>
</organism>
<gene>
    <name evidence="3" type="primary">fabG_11</name>
    <name evidence="3" type="ORF">PAESOLCIP111_04143</name>
</gene>
<dbReference type="GO" id="GO:0048038">
    <property type="term" value="F:quinone binding"/>
    <property type="evidence" value="ECO:0007669"/>
    <property type="project" value="TreeGrafter"/>
</dbReference>
<evidence type="ECO:0000313" key="4">
    <source>
        <dbReference type="Proteomes" id="UP000693672"/>
    </source>
</evidence>
<evidence type="ECO:0000313" key="3">
    <source>
        <dbReference type="EMBL" id="CAG7640507.1"/>
    </source>
</evidence>
<comment type="caution">
    <text evidence="3">The sequence shown here is derived from an EMBL/GenBank/DDBJ whole genome shotgun (WGS) entry which is preliminary data.</text>
</comment>
<evidence type="ECO:0000256" key="1">
    <source>
        <dbReference type="ARBA" id="ARBA00023002"/>
    </source>
</evidence>
<proteinExistence type="predicted"/>